<evidence type="ECO:0000313" key="4">
    <source>
        <dbReference type="EMBL" id="MBS5333444.1"/>
    </source>
</evidence>
<dbReference type="GO" id="GO:0003677">
    <property type="term" value="F:DNA binding"/>
    <property type="evidence" value="ECO:0007669"/>
    <property type="project" value="UniProtKB-UniRule"/>
</dbReference>
<evidence type="ECO:0000259" key="3">
    <source>
        <dbReference type="PROSITE" id="PS50977"/>
    </source>
</evidence>
<comment type="caution">
    <text evidence="4">The sequence shown here is derived from an EMBL/GenBank/DDBJ whole genome shotgun (WGS) entry which is preliminary data.</text>
</comment>
<feature type="domain" description="HTH tetR-type" evidence="3">
    <location>
        <begin position="5"/>
        <end position="65"/>
    </location>
</feature>
<dbReference type="Pfam" id="PF00440">
    <property type="entry name" value="TetR_N"/>
    <property type="match status" value="1"/>
</dbReference>
<dbReference type="SUPFAM" id="SSF46689">
    <property type="entry name" value="Homeodomain-like"/>
    <property type="match status" value="1"/>
</dbReference>
<evidence type="ECO:0000256" key="1">
    <source>
        <dbReference type="ARBA" id="ARBA00023125"/>
    </source>
</evidence>
<evidence type="ECO:0000313" key="5">
    <source>
        <dbReference type="Proteomes" id="UP000759273"/>
    </source>
</evidence>
<dbReference type="Proteomes" id="UP000759273">
    <property type="component" value="Unassembled WGS sequence"/>
</dbReference>
<dbReference type="AlphaFoldDB" id="A0A943DEM5"/>
<protein>
    <submittedName>
        <fullName evidence="4">Helix-turn-helix transcriptional regulator</fullName>
    </submittedName>
</protein>
<evidence type="ECO:0000256" key="2">
    <source>
        <dbReference type="PROSITE-ProRule" id="PRU00335"/>
    </source>
</evidence>
<dbReference type="PROSITE" id="PS50977">
    <property type="entry name" value="HTH_TETR_2"/>
    <property type="match status" value="1"/>
</dbReference>
<name>A0A943DEM5_9FIRM</name>
<sequence length="109" mass="12976">MRSLNEVREALLNSTVRIVSQYGLERTTTKLIAADAQINEAYIYRCYDSKDSLLQATFHMEDVCLAEHVRKSLPVMRIRGLNWKERCFLLWKSCWEFILHKPDDCRFYL</sequence>
<organism evidence="4 5">
    <name type="scientific">Subdoligranulum variabile</name>
    <dbReference type="NCBI Taxonomy" id="214851"/>
    <lineage>
        <taxon>Bacteria</taxon>
        <taxon>Bacillati</taxon>
        <taxon>Bacillota</taxon>
        <taxon>Clostridia</taxon>
        <taxon>Eubacteriales</taxon>
        <taxon>Oscillospiraceae</taxon>
        <taxon>Subdoligranulum</taxon>
    </lineage>
</organism>
<dbReference type="Gene3D" id="1.10.357.10">
    <property type="entry name" value="Tetracycline Repressor, domain 2"/>
    <property type="match status" value="1"/>
</dbReference>
<feature type="DNA-binding region" description="H-T-H motif" evidence="2">
    <location>
        <begin position="28"/>
        <end position="47"/>
    </location>
</feature>
<keyword evidence="1 2" id="KW-0238">DNA-binding</keyword>
<reference evidence="4" key="1">
    <citation type="submission" date="2021-02" db="EMBL/GenBank/DDBJ databases">
        <title>Infant gut strain persistence is associated with maternal origin, phylogeny, and functional potential including surface adhesion and iron acquisition.</title>
        <authorList>
            <person name="Lou Y.C."/>
        </authorList>
    </citation>
    <scope>NUCLEOTIDE SEQUENCE</scope>
    <source>
        <strain evidence="4">L3_101_000M1_dasL3_101_000M1_concoct_87</strain>
    </source>
</reference>
<gene>
    <name evidence="4" type="ORF">KHY36_13065</name>
</gene>
<feature type="non-terminal residue" evidence="4">
    <location>
        <position position="109"/>
    </location>
</feature>
<accession>A0A943DEM5</accession>
<dbReference type="InterPro" id="IPR001647">
    <property type="entry name" value="HTH_TetR"/>
</dbReference>
<dbReference type="EMBL" id="JAGZGG010000042">
    <property type="protein sequence ID" value="MBS5333444.1"/>
    <property type="molecule type" value="Genomic_DNA"/>
</dbReference>
<proteinExistence type="predicted"/>
<dbReference type="InterPro" id="IPR009057">
    <property type="entry name" value="Homeodomain-like_sf"/>
</dbReference>